<comment type="catalytic activity">
    <reaction evidence="1">
        <text>2 6,7-dimethyl-8-(1-D-ribityl)lumazine + H(+) = 5-amino-6-(D-ribitylamino)uracil + riboflavin</text>
        <dbReference type="Rhea" id="RHEA:20772"/>
        <dbReference type="ChEBI" id="CHEBI:15378"/>
        <dbReference type="ChEBI" id="CHEBI:15934"/>
        <dbReference type="ChEBI" id="CHEBI:57986"/>
        <dbReference type="ChEBI" id="CHEBI:58201"/>
        <dbReference type="EC" id="2.5.1.9"/>
    </reaction>
</comment>
<dbReference type="PANTHER" id="PTHR21098">
    <property type="entry name" value="RIBOFLAVIN SYNTHASE ALPHA CHAIN"/>
    <property type="match status" value="1"/>
</dbReference>
<name>A0A833N254_9BACT</name>
<evidence type="ECO:0000256" key="5">
    <source>
        <dbReference type="ARBA" id="ARBA00013950"/>
    </source>
</evidence>
<evidence type="ECO:0000256" key="6">
    <source>
        <dbReference type="ARBA" id="ARBA00022619"/>
    </source>
</evidence>
<dbReference type="InterPro" id="IPR001783">
    <property type="entry name" value="Lumazine-bd"/>
</dbReference>
<dbReference type="Pfam" id="PF00677">
    <property type="entry name" value="Lum_binding"/>
    <property type="match status" value="2"/>
</dbReference>
<evidence type="ECO:0000256" key="1">
    <source>
        <dbReference type="ARBA" id="ARBA00000968"/>
    </source>
</evidence>
<evidence type="ECO:0000313" key="13">
    <source>
        <dbReference type="Proteomes" id="UP000442694"/>
    </source>
</evidence>
<dbReference type="NCBIfam" id="NF006767">
    <property type="entry name" value="PRK09289.1"/>
    <property type="match status" value="1"/>
</dbReference>
<dbReference type="EC" id="2.5.1.9" evidence="4 9"/>
<keyword evidence="7 12" id="KW-0808">Transferase</keyword>
<dbReference type="NCBIfam" id="TIGR00187">
    <property type="entry name" value="ribE"/>
    <property type="match status" value="1"/>
</dbReference>
<feature type="domain" description="Lumazine-binding" evidence="11">
    <location>
        <begin position="110"/>
        <end position="212"/>
    </location>
</feature>
<protein>
    <recommendedName>
        <fullName evidence="5 9">Riboflavin synthase</fullName>
        <ecNumber evidence="4 9">2.5.1.9</ecNumber>
    </recommendedName>
</protein>
<evidence type="ECO:0000256" key="7">
    <source>
        <dbReference type="ARBA" id="ARBA00022679"/>
    </source>
</evidence>
<dbReference type="Proteomes" id="UP000442694">
    <property type="component" value="Unassembled WGS sequence"/>
</dbReference>
<feature type="domain" description="Lumazine-binding" evidence="11">
    <location>
        <begin position="10"/>
        <end position="109"/>
    </location>
</feature>
<evidence type="ECO:0000256" key="8">
    <source>
        <dbReference type="ARBA" id="ARBA00022737"/>
    </source>
</evidence>
<keyword evidence="8" id="KW-0677">Repeat</keyword>
<dbReference type="SUPFAM" id="SSF63380">
    <property type="entry name" value="Riboflavin synthase domain-like"/>
    <property type="match status" value="2"/>
</dbReference>
<keyword evidence="13" id="KW-1185">Reference proteome</keyword>
<keyword evidence="6" id="KW-0686">Riboflavin biosynthesis</keyword>
<comment type="function">
    <text evidence="2">Catalyzes the dismutation of two molecules of 6,7-dimethyl-8-ribityllumazine, resulting in the formation of riboflavin and 5-amino-6-(D-ribitylamino)uracil.</text>
</comment>
<evidence type="ECO:0000256" key="4">
    <source>
        <dbReference type="ARBA" id="ARBA00012827"/>
    </source>
</evidence>
<dbReference type="CDD" id="cd00402">
    <property type="entry name" value="Riboflavin_synthase_like"/>
    <property type="match status" value="1"/>
</dbReference>
<dbReference type="InterPro" id="IPR023366">
    <property type="entry name" value="ATP_synth_asu-like_sf"/>
</dbReference>
<accession>A0A833N254</accession>
<dbReference type="PIRSF" id="PIRSF000498">
    <property type="entry name" value="Riboflavin_syn_A"/>
    <property type="match status" value="1"/>
</dbReference>
<feature type="repeat" description="Lumazine-binding" evidence="10">
    <location>
        <begin position="110"/>
        <end position="212"/>
    </location>
</feature>
<dbReference type="AlphaFoldDB" id="A0A833N254"/>
<dbReference type="FunFam" id="2.40.30.20:FF:000003">
    <property type="entry name" value="Riboflavin synthase, alpha subunit"/>
    <property type="match status" value="1"/>
</dbReference>
<dbReference type="PANTHER" id="PTHR21098:SF12">
    <property type="entry name" value="RIBOFLAVIN SYNTHASE"/>
    <property type="match status" value="1"/>
</dbReference>
<proteinExistence type="predicted"/>
<dbReference type="Gene3D" id="2.40.30.20">
    <property type="match status" value="2"/>
</dbReference>
<dbReference type="GO" id="GO:0004746">
    <property type="term" value="F:riboflavin synthase activity"/>
    <property type="evidence" value="ECO:0007669"/>
    <property type="project" value="UniProtKB-UniRule"/>
</dbReference>
<evidence type="ECO:0000256" key="9">
    <source>
        <dbReference type="NCBIfam" id="TIGR00187"/>
    </source>
</evidence>
<feature type="repeat" description="Lumazine-binding" evidence="10">
    <location>
        <begin position="10"/>
        <end position="109"/>
    </location>
</feature>
<evidence type="ECO:0000313" key="12">
    <source>
        <dbReference type="EMBL" id="KAB8027427.1"/>
    </source>
</evidence>
<dbReference type="PROSITE" id="PS51177">
    <property type="entry name" value="LUMAZINE_BIND"/>
    <property type="match status" value="2"/>
</dbReference>
<evidence type="ECO:0000256" key="2">
    <source>
        <dbReference type="ARBA" id="ARBA00002803"/>
    </source>
</evidence>
<evidence type="ECO:0000259" key="11">
    <source>
        <dbReference type="PROSITE" id="PS51177"/>
    </source>
</evidence>
<gene>
    <name evidence="12" type="ORF">GCL57_14620</name>
</gene>
<dbReference type="InterPro" id="IPR017938">
    <property type="entry name" value="Riboflavin_synthase-like_b-brl"/>
</dbReference>
<comment type="pathway">
    <text evidence="3">Cofactor biosynthesis; riboflavin biosynthesis; riboflavin from 2-hydroxy-3-oxobutyl phosphate and 5-amino-6-(D-ribitylamino)uracil: step 2/2.</text>
</comment>
<comment type="caution">
    <text evidence="12">The sequence shown here is derived from an EMBL/GenBank/DDBJ whole genome shotgun (WGS) entry which is preliminary data.</text>
</comment>
<organism evidence="12 13">
    <name type="scientific">Fluviispira multicolorata</name>
    <dbReference type="NCBI Taxonomy" id="2654512"/>
    <lineage>
        <taxon>Bacteria</taxon>
        <taxon>Pseudomonadati</taxon>
        <taxon>Bdellovibrionota</taxon>
        <taxon>Oligoflexia</taxon>
        <taxon>Silvanigrellales</taxon>
        <taxon>Silvanigrellaceae</taxon>
        <taxon>Fluviispira</taxon>
    </lineage>
</organism>
<reference evidence="12 13" key="1">
    <citation type="submission" date="2019-10" db="EMBL/GenBank/DDBJ databases">
        <title>New genus of Silvanigrellaceae.</title>
        <authorList>
            <person name="Pitt A."/>
            <person name="Hahn M.W."/>
        </authorList>
    </citation>
    <scope>NUCLEOTIDE SEQUENCE [LARGE SCALE GENOMIC DNA]</scope>
    <source>
        <strain evidence="12 13">33A1-SZDP</strain>
    </source>
</reference>
<dbReference type="GO" id="GO:0009231">
    <property type="term" value="P:riboflavin biosynthetic process"/>
    <property type="evidence" value="ECO:0007669"/>
    <property type="project" value="UniProtKB-KW"/>
</dbReference>
<evidence type="ECO:0000256" key="10">
    <source>
        <dbReference type="PROSITE-ProRule" id="PRU00524"/>
    </source>
</evidence>
<dbReference type="RefSeq" id="WP_152214098.1">
    <property type="nucleotide sequence ID" value="NZ_WFLN01000012.1"/>
</dbReference>
<evidence type="ECO:0000256" key="3">
    <source>
        <dbReference type="ARBA" id="ARBA00004887"/>
    </source>
</evidence>
<dbReference type="InterPro" id="IPR026017">
    <property type="entry name" value="Lumazine-bd_dom"/>
</dbReference>
<dbReference type="EMBL" id="WFLN01000012">
    <property type="protein sequence ID" value="KAB8027427.1"/>
    <property type="molecule type" value="Genomic_DNA"/>
</dbReference>
<sequence>MDLKLESLSMFTGIIQDIGTILSICRNESTLKITFATQLNLKHLELGASIACNGCCLTVVSSKSELKYNIFSVEVGPETFQLTNFLNLHVDSFVNLEPALKVGDSLGGHHVTGHIDSLCEILDFHETIKGFFKLTLKIQNKFSRFIIEKGSIAIGGISLTVVQLSENNLGEMIAEIMIIPHTYHNTILKYYKKGMRIEVEFDQSIKAIASLLKSMLPNYIQARK</sequence>